<feature type="chain" id="PRO_5036976532" evidence="7">
    <location>
        <begin position="28"/>
        <end position="410"/>
    </location>
</feature>
<proteinExistence type="inferred from homology"/>
<dbReference type="PROSITE" id="PS51892">
    <property type="entry name" value="SUBTILASE"/>
    <property type="match status" value="1"/>
</dbReference>
<evidence type="ECO:0000256" key="2">
    <source>
        <dbReference type="ARBA" id="ARBA00022670"/>
    </source>
</evidence>
<dbReference type="SUPFAM" id="SSF54897">
    <property type="entry name" value="Protease propeptides/inhibitors"/>
    <property type="match status" value="1"/>
</dbReference>
<dbReference type="InterPro" id="IPR037045">
    <property type="entry name" value="S8pro/Inhibitor_I9_sf"/>
</dbReference>
<dbReference type="SUPFAM" id="SSF52743">
    <property type="entry name" value="Subtilisin-like"/>
    <property type="match status" value="1"/>
</dbReference>
<accession>A0A939FMC2</accession>
<evidence type="ECO:0000259" key="8">
    <source>
        <dbReference type="Pfam" id="PF00082"/>
    </source>
</evidence>
<dbReference type="PROSITE" id="PS00137">
    <property type="entry name" value="SUBTILASE_HIS"/>
    <property type="match status" value="1"/>
</dbReference>
<sequence>MRMARLALPTALLLSLLPLAIPPAASADPDPDRTTPRLAPLRTTWGVPVPDHYIVTLRKGSAPRILSTKLGVNPDYVYTHAFTGFAATLSPEQLLAVRSTPDVEAVEQDTVLYQADGPDRAAATPAAPARPRAGTDSYGLDRIDQHNPPLDHQYTVSSTGAGVTVYVIDTGIDYAHPEFGGRARAGLDLVTVGGDGSDCRTGSGHGTHVAGVIGSRSYGVARGATLVSVRVLNCDGRTTIARFVAAFDYVARTAASSSVVNASIVGPASRAVDSATAGLAARGVLPVVAAGNENDNACDHSPSGAVAALAVGATNESDQMTDFSSYGPCVRVLAPGSDIVSTRMGGGTTTKSGTSQAAPFAAGVAALYKARNPSAGSAQVADWLIGQATRNAVTDLKPGTANRLLYTGGL</sequence>
<feature type="active site" description="Charge relay system" evidence="5">
    <location>
        <position position="169"/>
    </location>
</feature>
<dbReference type="PRINTS" id="PR00723">
    <property type="entry name" value="SUBTILISIN"/>
</dbReference>
<keyword evidence="7" id="KW-0732">Signal</keyword>
<feature type="domain" description="Inhibitor I9" evidence="9">
    <location>
        <begin position="74"/>
        <end position="112"/>
    </location>
</feature>
<keyword evidence="3 5" id="KW-0378">Hydrolase</keyword>
<dbReference type="InterPro" id="IPR023827">
    <property type="entry name" value="Peptidase_S8_Asp-AS"/>
</dbReference>
<gene>
    <name evidence="10" type="ORF">J1792_10340</name>
</gene>
<dbReference type="Pfam" id="PF05922">
    <property type="entry name" value="Inhibitor_I9"/>
    <property type="match status" value="1"/>
</dbReference>
<dbReference type="GO" id="GO:0004252">
    <property type="term" value="F:serine-type endopeptidase activity"/>
    <property type="evidence" value="ECO:0007669"/>
    <property type="project" value="UniProtKB-UniRule"/>
</dbReference>
<dbReference type="GO" id="GO:0006508">
    <property type="term" value="P:proteolysis"/>
    <property type="evidence" value="ECO:0007669"/>
    <property type="project" value="UniProtKB-KW"/>
</dbReference>
<protein>
    <submittedName>
        <fullName evidence="10">S8 family peptidase</fullName>
    </submittedName>
</protein>
<dbReference type="InterPro" id="IPR034193">
    <property type="entry name" value="PCSK9_ProteinaseK-like"/>
</dbReference>
<dbReference type="Pfam" id="PF00082">
    <property type="entry name" value="Peptidase_S8"/>
    <property type="match status" value="1"/>
</dbReference>
<reference evidence="10" key="1">
    <citation type="submission" date="2021-03" db="EMBL/GenBank/DDBJ databases">
        <title>Streptomyces strains.</title>
        <authorList>
            <person name="Lund M.B."/>
            <person name="Toerring T."/>
        </authorList>
    </citation>
    <scope>NUCLEOTIDE SEQUENCE</scope>
    <source>
        <strain evidence="10">JCM 4242</strain>
    </source>
</reference>
<feature type="signal peptide" evidence="7">
    <location>
        <begin position="1"/>
        <end position="27"/>
    </location>
</feature>
<dbReference type="AlphaFoldDB" id="A0A939FMC2"/>
<keyword evidence="4 5" id="KW-0720">Serine protease</keyword>
<dbReference type="PROSITE" id="PS00136">
    <property type="entry name" value="SUBTILASE_ASP"/>
    <property type="match status" value="1"/>
</dbReference>
<evidence type="ECO:0000256" key="3">
    <source>
        <dbReference type="ARBA" id="ARBA00022801"/>
    </source>
</evidence>
<dbReference type="InterPro" id="IPR036852">
    <property type="entry name" value="Peptidase_S8/S53_dom_sf"/>
</dbReference>
<dbReference type="InterPro" id="IPR022398">
    <property type="entry name" value="Peptidase_S8_His-AS"/>
</dbReference>
<feature type="active site" description="Charge relay system" evidence="5">
    <location>
        <position position="205"/>
    </location>
</feature>
<evidence type="ECO:0000313" key="10">
    <source>
        <dbReference type="EMBL" id="MBO0653178.1"/>
    </source>
</evidence>
<keyword evidence="11" id="KW-1185">Reference proteome</keyword>
<dbReference type="EMBL" id="JAFMOF010000002">
    <property type="protein sequence ID" value="MBO0653178.1"/>
    <property type="molecule type" value="Genomic_DNA"/>
</dbReference>
<dbReference type="FunFam" id="3.40.50.200:FF:000014">
    <property type="entry name" value="Proteinase K"/>
    <property type="match status" value="1"/>
</dbReference>
<dbReference type="InterPro" id="IPR050131">
    <property type="entry name" value="Peptidase_S8_subtilisin-like"/>
</dbReference>
<dbReference type="PROSITE" id="PS00138">
    <property type="entry name" value="SUBTILASE_SER"/>
    <property type="match status" value="1"/>
</dbReference>
<dbReference type="Proteomes" id="UP000664781">
    <property type="component" value="Unassembled WGS sequence"/>
</dbReference>
<dbReference type="GO" id="GO:0005615">
    <property type="term" value="C:extracellular space"/>
    <property type="evidence" value="ECO:0007669"/>
    <property type="project" value="TreeGrafter"/>
</dbReference>
<dbReference type="InterPro" id="IPR015500">
    <property type="entry name" value="Peptidase_S8_subtilisin-rel"/>
</dbReference>
<evidence type="ECO:0000256" key="6">
    <source>
        <dbReference type="RuleBase" id="RU003355"/>
    </source>
</evidence>
<evidence type="ECO:0000259" key="9">
    <source>
        <dbReference type="Pfam" id="PF05922"/>
    </source>
</evidence>
<evidence type="ECO:0000256" key="1">
    <source>
        <dbReference type="ARBA" id="ARBA00011073"/>
    </source>
</evidence>
<evidence type="ECO:0000313" key="11">
    <source>
        <dbReference type="Proteomes" id="UP000664781"/>
    </source>
</evidence>
<comment type="similarity">
    <text evidence="1 5 6">Belongs to the peptidase S8 family.</text>
</comment>
<feature type="active site" description="Charge relay system" evidence="5">
    <location>
        <position position="355"/>
    </location>
</feature>
<dbReference type="InterPro" id="IPR010259">
    <property type="entry name" value="S8pro/Inhibitor_I9"/>
</dbReference>
<dbReference type="CDD" id="cd04077">
    <property type="entry name" value="Peptidases_S8_PCSK9_ProteinaseK_like"/>
    <property type="match status" value="1"/>
</dbReference>
<evidence type="ECO:0000256" key="4">
    <source>
        <dbReference type="ARBA" id="ARBA00022825"/>
    </source>
</evidence>
<evidence type="ECO:0000256" key="5">
    <source>
        <dbReference type="PROSITE-ProRule" id="PRU01240"/>
    </source>
</evidence>
<organism evidence="10 11">
    <name type="scientific">Streptomyces triculaminicus</name>
    <dbReference type="NCBI Taxonomy" id="2816232"/>
    <lineage>
        <taxon>Bacteria</taxon>
        <taxon>Bacillati</taxon>
        <taxon>Actinomycetota</taxon>
        <taxon>Actinomycetes</taxon>
        <taxon>Kitasatosporales</taxon>
        <taxon>Streptomycetaceae</taxon>
        <taxon>Streptomyces</taxon>
    </lineage>
</organism>
<dbReference type="Gene3D" id="3.40.50.200">
    <property type="entry name" value="Peptidase S8/S53 domain"/>
    <property type="match status" value="1"/>
</dbReference>
<dbReference type="Gene3D" id="3.30.70.80">
    <property type="entry name" value="Peptidase S8 propeptide/proteinase inhibitor I9"/>
    <property type="match status" value="1"/>
</dbReference>
<dbReference type="RefSeq" id="WP_086569442.1">
    <property type="nucleotide sequence ID" value="NZ_JAFMOF010000002.1"/>
</dbReference>
<feature type="domain" description="Peptidase S8/S53" evidence="8">
    <location>
        <begin position="160"/>
        <end position="392"/>
    </location>
</feature>
<dbReference type="PANTHER" id="PTHR43806:SF11">
    <property type="entry name" value="CEREVISIN-RELATED"/>
    <property type="match status" value="1"/>
</dbReference>
<dbReference type="InterPro" id="IPR000209">
    <property type="entry name" value="Peptidase_S8/S53_dom"/>
</dbReference>
<dbReference type="InterPro" id="IPR023828">
    <property type="entry name" value="Peptidase_S8_Ser-AS"/>
</dbReference>
<name>A0A939FMC2_9ACTN</name>
<comment type="caution">
    <text evidence="10">The sequence shown here is derived from an EMBL/GenBank/DDBJ whole genome shotgun (WGS) entry which is preliminary data.</text>
</comment>
<evidence type="ECO:0000256" key="7">
    <source>
        <dbReference type="SAM" id="SignalP"/>
    </source>
</evidence>
<keyword evidence="2 5" id="KW-0645">Protease</keyword>
<dbReference type="PANTHER" id="PTHR43806">
    <property type="entry name" value="PEPTIDASE S8"/>
    <property type="match status" value="1"/>
</dbReference>